<dbReference type="EMBL" id="HBUF01367572">
    <property type="protein sequence ID" value="CAG6724400.1"/>
    <property type="molecule type" value="Transcribed_RNA"/>
</dbReference>
<evidence type="ECO:0000313" key="2">
    <source>
        <dbReference type="EMBL" id="CAG6667500.1"/>
    </source>
</evidence>
<dbReference type="AlphaFoldDB" id="A0A8D8SFY1"/>
<sequence>MLTMTTLGRPNKSVAMTTRRRTLLLRTLNRTLLQALTPRQDTNLRNVNTDLKETIDDIIAMGVNNVNANTRERVKTVKGRERLREVSGTKEVNRKKKTMKPSVEMTTTLAARMRSLKPSIKVTKPRLTRL</sequence>
<evidence type="ECO:0000256" key="1">
    <source>
        <dbReference type="SAM" id="MobiDB-lite"/>
    </source>
</evidence>
<dbReference type="EMBL" id="HBUF01367573">
    <property type="protein sequence ID" value="CAG6724405.1"/>
    <property type="molecule type" value="Transcribed_RNA"/>
</dbReference>
<dbReference type="EMBL" id="HBUF01523846">
    <property type="protein sequence ID" value="CAG6749589.1"/>
    <property type="molecule type" value="Transcribed_RNA"/>
</dbReference>
<dbReference type="EMBL" id="HBUF01216674">
    <property type="protein sequence ID" value="CAG6667508.1"/>
    <property type="molecule type" value="Transcribed_RNA"/>
</dbReference>
<dbReference type="EMBL" id="HBUF01216672">
    <property type="protein sequence ID" value="CAG6667500.1"/>
    <property type="molecule type" value="Transcribed_RNA"/>
</dbReference>
<proteinExistence type="predicted"/>
<name>A0A8D8SFY1_9HEMI</name>
<feature type="compositionally biased region" description="Basic and acidic residues" evidence="1">
    <location>
        <begin position="77"/>
        <end position="92"/>
    </location>
</feature>
<protein>
    <submittedName>
        <fullName evidence="2">Uncharacterized protein</fullName>
    </submittedName>
</protein>
<dbReference type="EMBL" id="HBUF01216671">
    <property type="protein sequence ID" value="CAG6667496.1"/>
    <property type="molecule type" value="Transcribed_RNA"/>
</dbReference>
<accession>A0A8D8SFY1</accession>
<reference evidence="2" key="1">
    <citation type="submission" date="2021-05" db="EMBL/GenBank/DDBJ databases">
        <authorList>
            <person name="Alioto T."/>
            <person name="Alioto T."/>
            <person name="Gomez Garrido J."/>
        </authorList>
    </citation>
    <scope>NUCLEOTIDE SEQUENCE</scope>
</reference>
<feature type="region of interest" description="Disordered" evidence="1">
    <location>
        <begin position="77"/>
        <end position="102"/>
    </location>
</feature>
<organism evidence="2">
    <name type="scientific">Cacopsylla melanoneura</name>
    <dbReference type="NCBI Taxonomy" id="428564"/>
    <lineage>
        <taxon>Eukaryota</taxon>
        <taxon>Metazoa</taxon>
        <taxon>Ecdysozoa</taxon>
        <taxon>Arthropoda</taxon>
        <taxon>Hexapoda</taxon>
        <taxon>Insecta</taxon>
        <taxon>Pterygota</taxon>
        <taxon>Neoptera</taxon>
        <taxon>Paraneoptera</taxon>
        <taxon>Hemiptera</taxon>
        <taxon>Sternorrhyncha</taxon>
        <taxon>Psylloidea</taxon>
        <taxon>Psyllidae</taxon>
        <taxon>Psyllinae</taxon>
        <taxon>Cacopsylla</taxon>
    </lineage>
</organism>
<dbReference type="EMBL" id="HBUF01216673">
    <property type="protein sequence ID" value="CAG6667504.1"/>
    <property type="molecule type" value="Transcribed_RNA"/>
</dbReference>